<dbReference type="Pfam" id="PF05675">
    <property type="entry name" value="DUF817"/>
    <property type="match status" value="1"/>
</dbReference>
<protein>
    <submittedName>
        <fullName evidence="2">Uncharacterized integral membrane protein</fullName>
    </submittedName>
</protein>
<proteinExistence type="predicted"/>
<organism evidence="2 3">
    <name type="scientific">Aminobacter aminovorans</name>
    <name type="common">Chelatobacter heintzii</name>
    <dbReference type="NCBI Taxonomy" id="83263"/>
    <lineage>
        <taxon>Bacteria</taxon>
        <taxon>Pseudomonadati</taxon>
        <taxon>Pseudomonadota</taxon>
        <taxon>Alphaproteobacteria</taxon>
        <taxon>Hyphomicrobiales</taxon>
        <taxon>Phyllobacteriaceae</taxon>
        <taxon>Aminobacter</taxon>
    </lineage>
</organism>
<keyword evidence="1" id="KW-0472">Membrane</keyword>
<keyword evidence="1" id="KW-1133">Transmembrane helix</keyword>
<evidence type="ECO:0000256" key="1">
    <source>
        <dbReference type="SAM" id="Phobius"/>
    </source>
</evidence>
<accession>A0A380WTK1</accession>
<evidence type="ECO:0000313" key="3">
    <source>
        <dbReference type="Proteomes" id="UP000254701"/>
    </source>
</evidence>
<name>A0A380WTK1_AMIAI</name>
<keyword evidence="1" id="KW-0812">Transmembrane</keyword>
<feature type="transmembrane region" description="Helical" evidence="1">
    <location>
        <begin position="133"/>
        <end position="151"/>
    </location>
</feature>
<dbReference type="InterPro" id="IPR008535">
    <property type="entry name" value="DUF817"/>
</dbReference>
<dbReference type="Proteomes" id="UP000254701">
    <property type="component" value="Unassembled WGS sequence"/>
</dbReference>
<dbReference type="AlphaFoldDB" id="A0A380WTK1"/>
<sequence>MSRFTSVEARIDAAAHAVLDRLPEGGISGAVVEFLVFGLKQAWACLFGGAMLALIMATKLCWPDGAALARYDFLFLSAVAVQLAMLALKLEKPSEAKVILIFHIVGTAMEVFKTQAGSWAYPEDSLFRIGDVPLFSGFMYAAVGSYLARVSRIFDMRYTSYPPLWATVLLCAAIYVNFFAHHFIIDIRYGLFAVTAALYFRTVVHYRVFRFRHRMPLLLGFLLVALFIWFAENIGTWSRAWIYPGQHDGWTPVSIQKLGAWYLLMIISFVLVTLVHRPRPLDTGSKAVEFGDDVPGLIGGVDKVDDVLVTGRDRALVGEEIEIDRPLPK</sequence>
<feature type="transmembrane region" description="Helical" evidence="1">
    <location>
        <begin position="258"/>
        <end position="276"/>
    </location>
</feature>
<feature type="transmembrane region" description="Helical" evidence="1">
    <location>
        <begin position="163"/>
        <end position="181"/>
    </location>
</feature>
<gene>
    <name evidence="2" type="ORF">NCTC10684_04877</name>
</gene>
<feature type="transmembrane region" description="Helical" evidence="1">
    <location>
        <begin position="68"/>
        <end position="88"/>
    </location>
</feature>
<feature type="transmembrane region" description="Helical" evidence="1">
    <location>
        <begin position="42"/>
        <end position="62"/>
    </location>
</feature>
<feature type="transmembrane region" description="Helical" evidence="1">
    <location>
        <begin position="216"/>
        <end position="238"/>
    </location>
</feature>
<dbReference type="EMBL" id="UFSM01000001">
    <property type="protein sequence ID" value="SUU91606.1"/>
    <property type="molecule type" value="Genomic_DNA"/>
</dbReference>
<evidence type="ECO:0000313" key="2">
    <source>
        <dbReference type="EMBL" id="SUU91606.1"/>
    </source>
</evidence>
<feature type="transmembrane region" description="Helical" evidence="1">
    <location>
        <begin position="100"/>
        <end position="121"/>
    </location>
</feature>
<reference evidence="2 3" key="1">
    <citation type="submission" date="2018-06" db="EMBL/GenBank/DDBJ databases">
        <authorList>
            <consortium name="Pathogen Informatics"/>
            <person name="Doyle S."/>
        </authorList>
    </citation>
    <scope>NUCLEOTIDE SEQUENCE [LARGE SCALE GENOMIC DNA]</scope>
    <source>
        <strain evidence="2 3">NCTC10684</strain>
    </source>
</reference>
<feature type="transmembrane region" description="Helical" evidence="1">
    <location>
        <begin position="187"/>
        <end position="204"/>
    </location>
</feature>